<sequence length="819" mass="93274">MNLFFVLLLLLVPKFISAQESSSEFIFVVQQKQSPITFNANTLSSFEIDWHNDGDWEEIRTSGLEEISYEFEGVLDTIRIRGELNHFHAPKKIVDVLQWGDVHFLSLDKTFNKCLLLKSFSAHDTPNLKDVTNMNFTFSGCKLFNGNLSEWDVSFVQTMRSTFYNAVNFDCDLSNWKVSQVNNMRYMFEKASKFNSDLSSWDVTSVKNMQNIFIDSGLSPENYDKLLKNWSKLTVKNNVQLDVSVESCQSSEEKQILIKDYGWKISDAGSCSNEISKGDLVFVVDGNETNITVYLEANTGSIEIDWNNNGNWVSIENSSLDYDQLRGKYISHTFQVSLPDTIRLRADLKYFMAPPSIVDVVQWGHSNFKYFNRVFEKCDKLEKFTALDTPNLSSVLDMESAFYGATSFDGDISDWDVSSIVNMRTLFCDAESFNGDISNWNVSAVESMRSMFYNASSFNKDLNNWDVSSVKNMRGMFFYADSFDGDISGWDVSSVNDMGWMFDSAISFNGNLSDWDVSNVTFMVSMFRNAKAFNGNISGWDVGSVTNMRSMFSQASSFNRHLNDWDVSKVQDMFRMFSGAKAFNGNISDWEVDSVTNMRSMFYLSSFNGDVSNWDVGSVTNMSGMFARVESFNGDVSNWDVSKVETMDEMFHGAKSFDGDLSEWDITLVTDMRRMLTNSGLSSTNYDKLLNTWSEKKVMEGVQLDVSSTFCGGEIGKDKLRQIYHWVITDGGKTCSNSRKTINQLLLDNKLNQSKLKFSGHIEWELYNFTGKLIEKGSSTLQRGQTLEWDELQNLNKKSGILRIFDSSGKVSVIKFMKE</sequence>
<feature type="chain" id="PRO_5030609402" evidence="1">
    <location>
        <begin position="19"/>
        <end position="819"/>
    </location>
</feature>
<evidence type="ECO:0000313" key="3">
    <source>
        <dbReference type="Proteomes" id="UP000576082"/>
    </source>
</evidence>
<protein>
    <submittedName>
        <fullName evidence="2">BspA family leucine-rich repeat surface protein</fullName>
    </submittedName>
</protein>
<reference evidence="2 3" key="1">
    <citation type="submission" date="2020-04" db="EMBL/GenBank/DDBJ databases">
        <title>Flammeovirga sp. SR4, a novel species isolated from seawater.</title>
        <authorList>
            <person name="Wang X."/>
        </authorList>
    </citation>
    <scope>NUCLEOTIDE SEQUENCE [LARGE SCALE GENOMIC DNA]</scope>
    <source>
        <strain evidence="2 3">ATCC 23126</strain>
    </source>
</reference>
<dbReference type="Proteomes" id="UP000576082">
    <property type="component" value="Unassembled WGS sequence"/>
</dbReference>
<dbReference type="AlphaFoldDB" id="A0A7X9S127"/>
<keyword evidence="3" id="KW-1185">Reference proteome</keyword>
<dbReference type="RefSeq" id="WP_169660488.1">
    <property type="nucleotide sequence ID" value="NZ_JABANE010000149.1"/>
</dbReference>
<dbReference type="InterPro" id="IPR011889">
    <property type="entry name" value="Liste_lipo_26"/>
</dbReference>
<dbReference type="SUPFAM" id="SSF141571">
    <property type="entry name" value="Pentapeptide repeat-like"/>
    <property type="match status" value="2"/>
</dbReference>
<dbReference type="EMBL" id="JABANE010000149">
    <property type="protein sequence ID" value="NME72294.1"/>
    <property type="molecule type" value="Genomic_DNA"/>
</dbReference>
<dbReference type="NCBIfam" id="TIGR02167">
    <property type="entry name" value="Liste_lipo_26"/>
    <property type="match status" value="6"/>
</dbReference>
<feature type="signal peptide" evidence="1">
    <location>
        <begin position="1"/>
        <end position="18"/>
    </location>
</feature>
<dbReference type="Pfam" id="PF03382">
    <property type="entry name" value="DUF285"/>
    <property type="match status" value="3"/>
</dbReference>
<name>A0A7X9S127_9BACT</name>
<accession>A0A7X9S127</accession>
<keyword evidence="1" id="KW-0732">Signal</keyword>
<organism evidence="2 3">
    <name type="scientific">Flammeovirga aprica JL-4</name>
    <dbReference type="NCBI Taxonomy" id="694437"/>
    <lineage>
        <taxon>Bacteria</taxon>
        <taxon>Pseudomonadati</taxon>
        <taxon>Bacteroidota</taxon>
        <taxon>Cytophagia</taxon>
        <taxon>Cytophagales</taxon>
        <taxon>Flammeovirgaceae</taxon>
        <taxon>Flammeovirga</taxon>
    </lineage>
</organism>
<evidence type="ECO:0000256" key="1">
    <source>
        <dbReference type="SAM" id="SignalP"/>
    </source>
</evidence>
<evidence type="ECO:0000313" key="2">
    <source>
        <dbReference type="EMBL" id="NME72294.1"/>
    </source>
</evidence>
<gene>
    <name evidence="2" type="ORF">HHU12_30315</name>
</gene>
<comment type="caution">
    <text evidence="2">The sequence shown here is derived from an EMBL/GenBank/DDBJ whole genome shotgun (WGS) entry which is preliminary data.</text>
</comment>
<dbReference type="InterPro" id="IPR005046">
    <property type="entry name" value="DUF285"/>
</dbReference>
<proteinExistence type="predicted"/>